<gene>
    <name evidence="2" type="ORF">FAM09_14930</name>
</gene>
<evidence type="ECO:0008006" key="4">
    <source>
        <dbReference type="Google" id="ProtNLM"/>
    </source>
</evidence>
<dbReference type="OrthoDB" id="799853at2"/>
<organism evidence="2 3">
    <name type="scientific">Niastella caeni</name>
    <dbReference type="NCBI Taxonomy" id="2569763"/>
    <lineage>
        <taxon>Bacteria</taxon>
        <taxon>Pseudomonadati</taxon>
        <taxon>Bacteroidota</taxon>
        <taxon>Chitinophagia</taxon>
        <taxon>Chitinophagales</taxon>
        <taxon>Chitinophagaceae</taxon>
        <taxon>Niastella</taxon>
    </lineage>
</organism>
<dbReference type="PANTHER" id="PTHR43547:SF2">
    <property type="entry name" value="HYBRID SIGNAL TRANSDUCTION HISTIDINE KINASE C"/>
    <property type="match status" value="1"/>
</dbReference>
<comment type="caution">
    <text evidence="2">The sequence shown here is derived from an EMBL/GenBank/DDBJ whole genome shotgun (WGS) entry which is preliminary data.</text>
</comment>
<evidence type="ECO:0000256" key="1">
    <source>
        <dbReference type="ARBA" id="ARBA00022553"/>
    </source>
</evidence>
<dbReference type="InterPro" id="IPR011110">
    <property type="entry name" value="Reg_prop"/>
</dbReference>
<keyword evidence="1" id="KW-0597">Phosphoprotein</keyword>
<dbReference type="PANTHER" id="PTHR43547">
    <property type="entry name" value="TWO-COMPONENT HISTIDINE KINASE"/>
    <property type="match status" value="1"/>
</dbReference>
<proteinExistence type="predicted"/>
<dbReference type="RefSeq" id="WP_136577935.1">
    <property type="nucleotide sequence ID" value="NZ_STFF01000004.1"/>
</dbReference>
<dbReference type="AlphaFoldDB" id="A0A4S8HTM7"/>
<dbReference type="GO" id="GO:0000155">
    <property type="term" value="F:phosphorelay sensor kinase activity"/>
    <property type="evidence" value="ECO:0007669"/>
    <property type="project" value="TreeGrafter"/>
</dbReference>
<dbReference type="Gene3D" id="2.130.10.10">
    <property type="entry name" value="YVTN repeat-like/Quinoprotein amine dehydrogenase"/>
    <property type="match status" value="3"/>
</dbReference>
<dbReference type="PROSITE" id="PS51257">
    <property type="entry name" value="PROKAR_LIPOPROTEIN"/>
    <property type="match status" value="1"/>
</dbReference>
<accession>A0A4S8HTM7</accession>
<dbReference type="InterPro" id="IPR015943">
    <property type="entry name" value="WD40/YVTN_repeat-like_dom_sf"/>
</dbReference>
<dbReference type="Proteomes" id="UP000306918">
    <property type="component" value="Unassembled WGS sequence"/>
</dbReference>
<reference evidence="2 3" key="1">
    <citation type="submission" date="2019-04" db="EMBL/GenBank/DDBJ databases">
        <title>Niastella caeni sp. nov., isolated from activated sludge.</title>
        <authorList>
            <person name="Sheng M."/>
        </authorList>
    </citation>
    <scope>NUCLEOTIDE SEQUENCE [LARGE SCALE GENOMIC DNA]</scope>
    <source>
        <strain evidence="2 3">HX-2-15</strain>
    </source>
</reference>
<dbReference type="Pfam" id="PF07494">
    <property type="entry name" value="Reg_prop"/>
    <property type="match status" value="4"/>
</dbReference>
<name>A0A4S8HTM7_9BACT</name>
<keyword evidence="3" id="KW-1185">Reference proteome</keyword>
<dbReference type="SUPFAM" id="SSF63829">
    <property type="entry name" value="Calcium-dependent phosphotriesterase"/>
    <property type="match status" value="1"/>
</dbReference>
<protein>
    <recommendedName>
        <fullName evidence="4">Histidine kinase</fullName>
    </recommendedName>
</protein>
<sequence>MKNYLLKTQVFTFLTILLFGSACNGQVKKDLPKEKEHPKLIKTLGGPRYGNVQCILQDKAGNLWFGTTENGLYKYDGKSFTQYLVADGLNSNSVYTLFEDKDGKFWIGTEVGLCLYDGKTFAEIKIPLPKNLPPNKNNHYRNKHWVFSIIQAKSGKLWFATIDGVYIYDGKSFTPFIINDTASGFLSTNHNVERILEDKAGNIWFGARTDKGVYRYDGKSVTKLELMELFQDGPTPKPHSWGWPQLQDKNGNIWFTNWGGAYRYDGKSFTSFKFPNNGFTRIIEDKKGNLWFGGDGIHRYDGKTFTHFSTKDGLTNPWVWSILEDKSGNLWIGTRETSLFLYDGKTFITYSEYKPKPVTD</sequence>
<dbReference type="EMBL" id="STFF01000004">
    <property type="protein sequence ID" value="THU37979.1"/>
    <property type="molecule type" value="Genomic_DNA"/>
</dbReference>
<evidence type="ECO:0000313" key="3">
    <source>
        <dbReference type="Proteomes" id="UP000306918"/>
    </source>
</evidence>
<evidence type="ECO:0000313" key="2">
    <source>
        <dbReference type="EMBL" id="THU37979.1"/>
    </source>
</evidence>